<reference evidence="1 2" key="1">
    <citation type="submission" date="2018-01" db="EMBL/GenBank/DDBJ databases">
        <authorList>
            <person name="Clerissi C."/>
        </authorList>
    </citation>
    <scope>NUCLEOTIDE SEQUENCE [LARGE SCALE GENOMIC DNA]</scope>
    <source>
        <strain evidence="1">Cupriavidus sp. LMG 19464</strain>
    </source>
</reference>
<protein>
    <submittedName>
        <fullName evidence="1">Uncharacterized protein</fullName>
    </submittedName>
</protein>
<gene>
    <name evidence="1" type="ORF">CBM2587_A160391</name>
</gene>
<accession>A0A975ZZ10</accession>
<evidence type="ECO:0000313" key="2">
    <source>
        <dbReference type="Proteomes" id="UP000256780"/>
    </source>
</evidence>
<proteinExistence type="predicted"/>
<evidence type="ECO:0000313" key="1">
    <source>
        <dbReference type="EMBL" id="SOY46514.1"/>
    </source>
</evidence>
<comment type="caution">
    <text evidence="1">The sequence shown here is derived from an EMBL/GenBank/DDBJ whole genome shotgun (WGS) entry which is preliminary data.</text>
</comment>
<name>A0A975ZZ10_9BURK</name>
<sequence>MQTVSKYRLTSANLLITPPSRTQRLAGPEQRVSAHKKEVNHAALIEVSDGVRHGGGGNADHRAARALRPVLRL</sequence>
<dbReference type="EMBL" id="OFSQ01000008">
    <property type="protein sequence ID" value="SOY46514.1"/>
    <property type="molecule type" value="Genomic_DNA"/>
</dbReference>
<dbReference type="AlphaFoldDB" id="A0A975ZZ10"/>
<dbReference type="Proteomes" id="UP000256780">
    <property type="component" value="Chromosome CBM2587_a"/>
</dbReference>
<organism evidence="1 2">
    <name type="scientific">Cupriavidus taiwanensis</name>
    <dbReference type="NCBI Taxonomy" id="164546"/>
    <lineage>
        <taxon>Bacteria</taxon>
        <taxon>Pseudomonadati</taxon>
        <taxon>Pseudomonadota</taxon>
        <taxon>Betaproteobacteria</taxon>
        <taxon>Burkholderiales</taxon>
        <taxon>Burkholderiaceae</taxon>
        <taxon>Cupriavidus</taxon>
    </lineage>
</organism>